<dbReference type="PANTHER" id="PTHR16797">
    <property type="entry name" value="FACTOR VIII-ASSOCIATED GENE 1"/>
    <property type="match status" value="1"/>
</dbReference>
<reference evidence="1 2" key="1">
    <citation type="submission" date="2019-08" db="EMBL/GenBank/DDBJ databases">
        <title>A chromosome-level genome assembly, high-density linkage maps, and genome scans reveal the genomic architecture of hybrid incompatibilities underlying speciation via character displacement in darters (Percidae: Etheostominae).</title>
        <authorList>
            <person name="Moran R.L."/>
            <person name="Catchen J.M."/>
            <person name="Fuller R.C."/>
        </authorList>
    </citation>
    <scope>NUCLEOTIDE SEQUENCE [LARGE SCALE GENOMIC DNA]</scope>
    <source>
        <strain evidence="1">EspeVRDwgs_2016</strain>
        <tissue evidence="1">Muscle</tissue>
    </source>
</reference>
<dbReference type="InterPro" id="IPR039494">
    <property type="entry name" value="F8A"/>
</dbReference>
<proteinExistence type="predicted"/>
<sequence length="111" mass="12755">MFLSPHQKLLPEHAQTGEICMGVFDPHTQVTSCLRMFPALQSVVRAGQEKDTESLKSLQTELWPLLTAEQNHLSTWVQEQHHAVWPRQLVFLLLGNDTLYNGTFLFLTRLL</sequence>
<dbReference type="PANTHER" id="PTHR16797:SF4">
    <property type="entry name" value="40-KDA HUNTINGTIN-ASSOCIATED PROTEIN"/>
    <property type="match status" value="1"/>
</dbReference>
<dbReference type="GO" id="GO:0005769">
    <property type="term" value="C:early endosome"/>
    <property type="evidence" value="ECO:0007669"/>
    <property type="project" value="TreeGrafter"/>
</dbReference>
<name>A0A5J5DNT3_9PERO</name>
<dbReference type="Proteomes" id="UP000327493">
    <property type="component" value="Chromosome 2"/>
</dbReference>
<dbReference type="EMBL" id="VOFY01000002">
    <property type="protein sequence ID" value="KAA8594919.1"/>
    <property type="molecule type" value="Genomic_DNA"/>
</dbReference>
<dbReference type="GO" id="GO:0099518">
    <property type="term" value="P:vesicle cytoskeletal trafficking"/>
    <property type="evidence" value="ECO:0007669"/>
    <property type="project" value="TreeGrafter"/>
</dbReference>
<dbReference type="AlphaFoldDB" id="A0A5J5DNT3"/>
<evidence type="ECO:0000313" key="2">
    <source>
        <dbReference type="Proteomes" id="UP000327493"/>
    </source>
</evidence>
<evidence type="ECO:0000313" key="1">
    <source>
        <dbReference type="EMBL" id="KAA8594919.1"/>
    </source>
</evidence>
<protein>
    <submittedName>
        <fullName evidence="1">Uncharacterized protein</fullName>
    </submittedName>
</protein>
<accession>A0A5J5DNT3</accession>
<keyword evidence="2" id="KW-1185">Reference proteome</keyword>
<organism evidence="1 2">
    <name type="scientific">Etheostoma spectabile</name>
    <name type="common">orangethroat darter</name>
    <dbReference type="NCBI Taxonomy" id="54343"/>
    <lineage>
        <taxon>Eukaryota</taxon>
        <taxon>Metazoa</taxon>
        <taxon>Chordata</taxon>
        <taxon>Craniata</taxon>
        <taxon>Vertebrata</taxon>
        <taxon>Euteleostomi</taxon>
        <taxon>Actinopterygii</taxon>
        <taxon>Neopterygii</taxon>
        <taxon>Teleostei</taxon>
        <taxon>Neoteleostei</taxon>
        <taxon>Acanthomorphata</taxon>
        <taxon>Eupercaria</taxon>
        <taxon>Perciformes</taxon>
        <taxon>Percoidei</taxon>
        <taxon>Percidae</taxon>
        <taxon>Etheostomatinae</taxon>
        <taxon>Etheostoma</taxon>
    </lineage>
</organism>
<gene>
    <name evidence="1" type="ORF">FQN60_012054</name>
</gene>
<comment type="caution">
    <text evidence="1">The sequence shown here is derived from an EMBL/GenBank/DDBJ whole genome shotgun (WGS) entry which is preliminary data.</text>
</comment>